<reference evidence="2" key="1">
    <citation type="submission" date="2014-11" db="EMBL/GenBank/DDBJ databases">
        <authorList>
            <person name="Otto D Thomas"/>
            <person name="Naeem Raeece"/>
        </authorList>
    </citation>
    <scope>NUCLEOTIDE SEQUENCE</scope>
</reference>
<feature type="compositionally biased region" description="Low complexity" evidence="1">
    <location>
        <begin position="584"/>
        <end position="628"/>
    </location>
</feature>
<feature type="compositionally biased region" description="Low complexity" evidence="1">
    <location>
        <begin position="346"/>
        <end position="364"/>
    </location>
</feature>
<name>A0A0G4GTL5_9ALVE</name>
<protein>
    <submittedName>
        <fullName evidence="2">Uncharacterized protein</fullName>
    </submittedName>
</protein>
<feature type="compositionally biased region" description="Basic and acidic residues" evidence="1">
    <location>
        <begin position="16"/>
        <end position="26"/>
    </location>
</feature>
<feature type="region of interest" description="Disordered" evidence="1">
    <location>
        <begin position="179"/>
        <end position="286"/>
    </location>
</feature>
<feature type="compositionally biased region" description="Low complexity" evidence="1">
    <location>
        <begin position="193"/>
        <end position="204"/>
    </location>
</feature>
<feature type="compositionally biased region" description="Low complexity" evidence="1">
    <location>
        <begin position="437"/>
        <end position="449"/>
    </location>
</feature>
<proteinExistence type="predicted"/>
<feature type="compositionally biased region" description="Polar residues" evidence="1">
    <location>
        <begin position="1"/>
        <end position="15"/>
    </location>
</feature>
<organism evidence="2">
    <name type="scientific">Chromera velia CCMP2878</name>
    <dbReference type="NCBI Taxonomy" id="1169474"/>
    <lineage>
        <taxon>Eukaryota</taxon>
        <taxon>Sar</taxon>
        <taxon>Alveolata</taxon>
        <taxon>Colpodellida</taxon>
        <taxon>Chromeraceae</taxon>
        <taxon>Chromera</taxon>
    </lineage>
</organism>
<evidence type="ECO:0000256" key="1">
    <source>
        <dbReference type="SAM" id="MobiDB-lite"/>
    </source>
</evidence>
<evidence type="ECO:0000313" key="2">
    <source>
        <dbReference type="EMBL" id="CEM33845.1"/>
    </source>
</evidence>
<dbReference type="VEuPathDB" id="CryptoDB:Cvel_5164"/>
<feature type="region of interest" description="Disordered" evidence="1">
    <location>
        <begin position="321"/>
        <end position="474"/>
    </location>
</feature>
<feature type="compositionally biased region" description="Pro residues" evidence="1">
    <location>
        <begin position="739"/>
        <end position="767"/>
    </location>
</feature>
<feature type="compositionally biased region" description="Pro residues" evidence="1">
    <location>
        <begin position="710"/>
        <end position="720"/>
    </location>
</feature>
<feature type="compositionally biased region" description="Low complexity" evidence="1">
    <location>
        <begin position="244"/>
        <end position="261"/>
    </location>
</feature>
<accession>A0A0G4GTL5</accession>
<dbReference type="AlphaFoldDB" id="A0A0G4GTL5"/>
<feature type="compositionally biased region" description="Pro residues" evidence="1">
    <location>
        <begin position="379"/>
        <end position="391"/>
    </location>
</feature>
<sequence length="767" mass="80384">MQLNGTETSAPSTSDRLGKDEERIPEGQKQIQNGLPSSVSSLVKKEEEKTQDTSGIPPDFSEAFKRLSEIENKFAKRRKLCAEKEREDMRYLFMDGLEVFSRDTPTFGHLVDALLPYHQTYLSSEAVRSGDHALVAEKLAEASRFGHQIAAGSCRAAVASRLRSPLVPDERILPALARQAQADREQEKGTGGASSCSSSASSSAEQSQKKAHERHRPFPPLPEPEWLLWQSHKVKGNPSPSPPQVESGSSSSSSSGDAAGVCGSGVGASLEASGEVPVPGVNLSHHAVSDDLGEAGLVAPLEPEAALMAWRFVKGNLSAEVQEKRRQAAALERSLENLRPPPPRPVAQTAPQPQPSQPSGTNQNRPPQQDKEKSEQRPTGPPPSRPFPPNVQPQGQPQTKEAGRGLAALPSSGAAVAQRSSPPSQPPSPSPSPPPTNSSSAEPSASSGSASGGEHKAPGGGGGGAGSSTARGVGQTQQMYRVTEDLLVQTYRPNNSSNVLEPFKSVQLLSGQIVNLREIVLQQWVELTPEHQARMPGRKAFNMSRFLKDDSRWESFLVLPGDSDAVKQRLTTLQVRLQTPTGPQSASASQNSADAAQPATSHAGSAPASAPAHGPAHPQQRPPAQIRPNGIVSARPPPSSQLSSPSPSPPPHSQAASPTHPATAANSSQPRGPSGGTSGQFVSVPSQQPPATAPQRPPIPKVAIARPVPLQVPPPPPPPSSTVRARGQPGPPGNSNARPAPPPAHGAPPATTRPPGSPPPVLFQPPS</sequence>
<feature type="compositionally biased region" description="Pro residues" evidence="1">
    <location>
        <begin position="423"/>
        <end position="436"/>
    </location>
</feature>
<feature type="region of interest" description="Disordered" evidence="1">
    <location>
        <begin position="1"/>
        <end position="60"/>
    </location>
</feature>
<feature type="compositionally biased region" description="Low complexity" evidence="1">
    <location>
        <begin position="653"/>
        <end position="662"/>
    </location>
</feature>
<dbReference type="EMBL" id="CDMZ01001524">
    <property type="protein sequence ID" value="CEM33845.1"/>
    <property type="molecule type" value="Genomic_DNA"/>
</dbReference>
<gene>
    <name evidence="2" type="ORF">Cvel_5164</name>
</gene>
<feature type="compositionally biased region" description="Pro residues" evidence="1">
    <location>
        <begin position="687"/>
        <end position="700"/>
    </location>
</feature>
<feature type="region of interest" description="Disordered" evidence="1">
    <location>
        <begin position="579"/>
        <end position="767"/>
    </location>
</feature>